<protein>
    <submittedName>
        <fullName evidence="6">3-methyladenine DNA glycosylase</fullName>
    </submittedName>
</protein>
<keyword evidence="5" id="KW-0496">Mitochondrion</keyword>
<dbReference type="Proteomes" id="UP000762676">
    <property type="component" value="Unassembled WGS sequence"/>
</dbReference>
<evidence type="ECO:0000256" key="1">
    <source>
        <dbReference type="ARBA" id="ARBA00004294"/>
    </source>
</evidence>
<dbReference type="InterPro" id="IPR011257">
    <property type="entry name" value="DNA_glycosylase"/>
</dbReference>
<dbReference type="Pfam" id="PF03573">
    <property type="entry name" value="OprD"/>
    <property type="match status" value="1"/>
</dbReference>
<keyword evidence="5" id="KW-1000">Mitochondrion outer membrane</keyword>
<keyword evidence="3" id="KW-1134">Transmembrane beta strand</keyword>
<organism evidence="6 7">
    <name type="scientific">Elysia marginata</name>
    <dbReference type="NCBI Taxonomy" id="1093978"/>
    <lineage>
        <taxon>Eukaryota</taxon>
        <taxon>Metazoa</taxon>
        <taxon>Spiralia</taxon>
        <taxon>Lophotrochozoa</taxon>
        <taxon>Mollusca</taxon>
        <taxon>Gastropoda</taxon>
        <taxon>Heterobranchia</taxon>
        <taxon>Euthyneura</taxon>
        <taxon>Panpulmonata</taxon>
        <taxon>Sacoglossa</taxon>
        <taxon>Placobranchoidea</taxon>
        <taxon>Plakobranchidae</taxon>
        <taxon>Elysia</taxon>
    </lineage>
</organism>
<dbReference type="AlphaFoldDB" id="A0AAV4GHV4"/>
<keyword evidence="7" id="KW-1185">Reference proteome</keyword>
<dbReference type="SUPFAM" id="SSF48150">
    <property type="entry name" value="DNA-glycosylase"/>
    <property type="match status" value="1"/>
</dbReference>
<dbReference type="Pfam" id="PF03352">
    <property type="entry name" value="Adenine_glyco"/>
    <property type="match status" value="1"/>
</dbReference>
<dbReference type="InterPro" id="IPR005019">
    <property type="entry name" value="Adenine_glyco"/>
</dbReference>
<dbReference type="InterPro" id="IPR005318">
    <property type="entry name" value="OM_porin_bac"/>
</dbReference>
<keyword evidence="3" id="KW-0812">Transmembrane</keyword>
<dbReference type="PANTHER" id="PTHR34596:SF2">
    <property type="entry name" value="CHITOPORIN"/>
    <property type="match status" value="1"/>
</dbReference>
<evidence type="ECO:0000256" key="2">
    <source>
        <dbReference type="ARBA" id="ARBA00022448"/>
    </source>
</evidence>
<evidence type="ECO:0000313" key="6">
    <source>
        <dbReference type="EMBL" id="GFR85069.1"/>
    </source>
</evidence>
<dbReference type="EMBL" id="BMAT01012062">
    <property type="protein sequence ID" value="GFR85069.1"/>
    <property type="molecule type" value="Genomic_DNA"/>
</dbReference>
<dbReference type="GO" id="GO:0008725">
    <property type="term" value="F:DNA-3-methyladenine glycosylase activity"/>
    <property type="evidence" value="ECO:0007669"/>
    <property type="project" value="InterPro"/>
</dbReference>
<accession>A0AAV4GHV4</accession>
<reference evidence="6 7" key="1">
    <citation type="journal article" date="2021" name="Elife">
        <title>Chloroplast acquisition without the gene transfer in kleptoplastic sea slugs, Plakobranchus ocellatus.</title>
        <authorList>
            <person name="Maeda T."/>
            <person name="Takahashi S."/>
            <person name="Yoshida T."/>
            <person name="Shimamura S."/>
            <person name="Takaki Y."/>
            <person name="Nagai Y."/>
            <person name="Toyoda A."/>
            <person name="Suzuki Y."/>
            <person name="Arimoto A."/>
            <person name="Ishii H."/>
            <person name="Satoh N."/>
            <person name="Nishiyama T."/>
            <person name="Hasebe M."/>
            <person name="Maruyama T."/>
            <person name="Minagawa J."/>
            <person name="Obokata J."/>
            <person name="Shigenobu S."/>
        </authorList>
    </citation>
    <scope>NUCLEOTIDE SEQUENCE [LARGE SCALE GENOMIC DNA]</scope>
</reference>
<gene>
    <name evidence="6" type="ORF">ElyMa_006018600</name>
</gene>
<comment type="subcellular location">
    <subcellularLocation>
        <location evidence="1">Mitochondrion outer membrane</location>
    </subcellularLocation>
</comment>
<evidence type="ECO:0000313" key="7">
    <source>
        <dbReference type="Proteomes" id="UP000762676"/>
    </source>
</evidence>
<dbReference type="GO" id="GO:0015288">
    <property type="term" value="F:porin activity"/>
    <property type="evidence" value="ECO:0007669"/>
    <property type="project" value="TreeGrafter"/>
</dbReference>
<dbReference type="GO" id="GO:0006284">
    <property type="term" value="P:base-excision repair"/>
    <property type="evidence" value="ECO:0007669"/>
    <property type="project" value="InterPro"/>
</dbReference>
<evidence type="ECO:0000256" key="5">
    <source>
        <dbReference type="ARBA" id="ARBA00022787"/>
    </source>
</evidence>
<keyword evidence="2" id="KW-0813">Transport</keyword>
<sequence length="710" mass="79029">MLFACGSALLSITTNKNNIPWSGYTIMKMLKKSALSVAVAAALGATAAQADNSFVDDSSLSVTYKNYFWESDQSKSNAREEWVQALVADYSSGYYADIIGFDIQAGFANDINSKTEDDGYSWGTTNLPTGDKGNANDIAGFQQAYLKAKFGDDDLNLHATYGVKKRGLETYGDSGSRILNSSSYGADLAANVYGVDLYATRITAASARNASAFKNDLENPEGEEIDNITIFGAAYDFNGLGIVVEQAKSKDYLKKSFAKVSYSFEIADNMSIDLDARYSKVKENGDLFLEDVQDYDANPDGDAVYQHADGYKSAYTNLNATLNFGNAYVGLSYNKTKDGDYVNSLYDGDHGTYNSSLDQWEGFNYEDEKAYMFSVGYDFSDHVPGLSVDAWYVNGEDAKGFDNFKQKELGAYVNYDFSGKLEGLSLAWYHSAYRTSGTSTDVTRDNTLGALYDADVNRYVTLVVRDIRVINVQAESYQTIFERACERKGGEQALEGLLSKPLTHKALAQLGDDRYLAEFTRKVFQSGFVWRVVDNKWPAFEELFWHFNIDKLLMMPDEMLERKAADPRIIRHLKKVWSIRENAIMISDVQREHGSFATFIADWPTDNIIGLWQYLKKHGARLGGNTGPYALRALGKDTFILSRDVEGYLRAHKVIDGGTSTKRSQQQIQAFFNQLQEKSGRSLSELSRLVALSSGDNHIQATQIEEPAHA</sequence>
<dbReference type="Gene3D" id="1.10.340.30">
    <property type="entry name" value="Hypothetical protein, domain 2"/>
    <property type="match status" value="1"/>
</dbReference>
<proteinExistence type="predicted"/>
<evidence type="ECO:0000256" key="3">
    <source>
        <dbReference type="ARBA" id="ARBA00022452"/>
    </source>
</evidence>
<dbReference type="GO" id="GO:0005741">
    <property type="term" value="C:mitochondrial outer membrane"/>
    <property type="evidence" value="ECO:0007669"/>
    <property type="project" value="UniProtKB-SubCell"/>
</dbReference>
<comment type="caution">
    <text evidence="6">The sequence shown here is derived from an EMBL/GenBank/DDBJ whole genome shotgun (WGS) entry which is preliminary data.</text>
</comment>
<keyword evidence="3" id="KW-0472">Membrane</keyword>
<dbReference type="PANTHER" id="PTHR34596">
    <property type="entry name" value="CHITOPORIN"/>
    <property type="match status" value="1"/>
</dbReference>
<name>A0AAV4GHV4_9GAST</name>
<evidence type="ECO:0000256" key="4">
    <source>
        <dbReference type="ARBA" id="ARBA00022729"/>
    </source>
</evidence>
<dbReference type="Gene3D" id="2.40.160.10">
    <property type="entry name" value="Porin"/>
    <property type="match status" value="1"/>
</dbReference>
<keyword evidence="4" id="KW-0732">Signal</keyword>
<dbReference type="InterPro" id="IPR023614">
    <property type="entry name" value="Porin_dom_sf"/>
</dbReference>